<comment type="similarity">
    <text evidence="1 9">Belongs to the protein prenyltransferase subunit alpha family.</text>
</comment>
<evidence type="ECO:0000256" key="4">
    <source>
        <dbReference type="ARBA" id="ARBA00022602"/>
    </source>
</evidence>
<keyword evidence="6" id="KW-0677">Repeat</keyword>
<dbReference type="Gene3D" id="1.25.40.120">
    <property type="entry name" value="Protein prenylyltransferase"/>
    <property type="match status" value="1"/>
</dbReference>
<proteinExistence type="inferred from homology"/>
<reference evidence="10" key="1">
    <citation type="submission" date="2022-07" db="EMBL/GenBank/DDBJ databases">
        <title>Phylogenomic reconstructions and comparative analyses of Kickxellomycotina fungi.</title>
        <authorList>
            <person name="Reynolds N.K."/>
            <person name="Stajich J.E."/>
            <person name="Barry K."/>
            <person name="Grigoriev I.V."/>
            <person name="Crous P."/>
            <person name="Smith M.E."/>
        </authorList>
    </citation>
    <scope>NUCLEOTIDE SEQUENCE</scope>
    <source>
        <strain evidence="10">IMI 214461</strain>
    </source>
</reference>
<dbReference type="GO" id="GO:0004663">
    <property type="term" value="F:Rab geranylgeranyltransferase activity"/>
    <property type="evidence" value="ECO:0007669"/>
    <property type="project" value="UniProtKB-UniRule"/>
</dbReference>
<comment type="catalytic activity">
    <reaction evidence="8 9">
        <text>geranylgeranyl diphosphate + L-cysteinyl-[protein] = S-geranylgeranyl-L-cysteinyl-[protein] + diphosphate</text>
        <dbReference type="Rhea" id="RHEA:21240"/>
        <dbReference type="Rhea" id="RHEA-COMP:10131"/>
        <dbReference type="Rhea" id="RHEA-COMP:11537"/>
        <dbReference type="ChEBI" id="CHEBI:29950"/>
        <dbReference type="ChEBI" id="CHEBI:33019"/>
        <dbReference type="ChEBI" id="CHEBI:57533"/>
        <dbReference type="ChEBI" id="CHEBI:86021"/>
        <dbReference type="EC" id="2.5.1.60"/>
    </reaction>
</comment>
<evidence type="ECO:0000256" key="8">
    <source>
        <dbReference type="ARBA" id="ARBA00047658"/>
    </source>
</evidence>
<protein>
    <recommendedName>
        <fullName evidence="3 9">Geranylgeranyl transferase type-2 subunit alpha</fullName>
        <ecNumber evidence="2 9">2.5.1.60</ecNumber>
    </recommendedName>
    <alternativeName>
        <fullName evidence="7 9">Geranylgeranyl transferase type II subunit alpha</fullName>
    </alternativeName>
</protein>
<evidence type="ECO:0000313" key="10">
    <source>
        <dbReference type="EMBL" id="KAJ1999118.1"/>
    </source>
</evidence>
<dbReference type="FunFam" id="1.25.40.120:FF:000035">
    <property type="entry name" value="Geranylgeranyl transferase type-2 subunit alpha"/>
    <property type="match status" value="1"/>
</dbReference>
<keyword evidence="11" id="KW-1185">Reference proteome</keyword>
<name>A0A9W8B9M9_9FUNG</name>
<dbReference type="Proteomes" id="UP001150907">
    <property type="component" value="Unassembled WGS sequence"/>
</dbReference>
<evidence type="ECO:0000256" key="3">
    <source>
        <dbReference type="ARBA" id="ARBA00014772"/>
    </source>
</evidence>
<dbReference type="AlphaFoldDB" id="A0A9W8B9M9"/>
<evidence type="ECO:0000256" key="7">
    <source>
        <dbReference type="ARBA" id="ARBA00031267"/>
    </source>
</evidence>
<dbReference type="PROSITE" id="PS51147">
    <property type="entry name" value="PFTA"/>
    <property type="match status" value="3"/>
</dbReference>
<evidence type="ECO:0000256" key="1">
    <source>
        <dbReference type="ARBA" id="ARBA00006734"/>
    </source>
</evidence>
<keyword evidence="4 9" id="KW-0637">Prenyltransferase</keyword>
<dbReference type="InterPro" id="IPR002088">
    <property type="entry name" value="Prenyl_trans_a"/>
</dbReference>
<comment type="caution">
    <text evidence="10">The sequence shown here is derived from an EMBL/GenBank/DDBJ whole genome shotgun (WGS) entry which is preliminary data.</text>
</comment>
<keyword evidence="5 9" id="KW-0808">Transferase</keyword>
<evidence type="ECO:0000256" key="6">
    <source>
        <dbReference type="ARBA" id="ARBA00022737"/>
    </source>
</evidence>
<dbReference type="Pfam" id="PF01239">
    <property type="entry name" value="PPTA"/>
    <property type="match status" value="5"/>
</dbReference>
<dbReference type="EC" id="2.5.1.60" evidence="2 9"/>
<evidence type="ECO:0000313" key="11">
    <source>
        <dbReference type="Proteomes" id="UP001150907"/>
    </source>
</evidence>
<comment type="function">
    <text evidence="9">Catalyzes the transfer of a geranyl-geranyl moiety from geranyl-geranyl pyrophosphate to cysteines occuring in specific C-terminal amino acid sequences.</text>
</comment>
<evidence type="ECO:0000256" key="9">
    <source>
        <dbReference type="RuleBase" id="RU367120"/>
    </source>
</evidence>
<sequence length="344" mass="40497">HGRRREALKEPTVDEKEQNRQRVEKYCALNSSVMDLRSKSVFSTDALNQTRRLLELNTELHTVWNYRRQVFMQLDIWQDPEERQRVLEEELRFLMEIIMKNIKSYWMWNHRVWALSSLPRPEWQRELKLVAKLLAVDARNYHGWDYRRFVVARLKETVVDERVVDEQEFAFTTEQIKRDCANHSAWHNRSKLLPAVLSSTSEAAQASMLEEETKLILNAIYTDPDDQNAWLYYEWLVSMQPSDTSRLILLRNKVTAIRELLELEEDSKRPLIELVIALTAIDCMRPELVTNSEKQECLETLSVLQCIDAYRVGRYSDMNRILAQRWGLAANSSTTKPGLAVVEP</sequence>
<gene>
    <name evidence="10" type="primary">BET4</name>
    <name evidence="10" type="ORF">H4R26_005192</name>
</gene>
<organism evidence="10 11">
    <name type="scientific">Coemansia thaxteri</name>
    <dbReference type="NCBI Taxonomy" id="2663907"/>
    <lineage>
        <taxon>Eukaryota</taxon>
        <taxon>Fungi</taxon>
        <taxon>Fungi incertae sedis</taxon>
        <taxon>Zoopagomycota</taxon>
        <taxon>Kickxellomycotina</taxon>
        <taxon>Kickxellomycetes</taxon>
        <taxon>Kickxellales</taxon>
        <taxon>Kickxellaceae</taxon>
        <taxon>Coemansia</taxon>
    </lineage>
</organism>
<dbReference type="GO" id="GO:0005968">
    <property type="term" value="C:Rab-protein geranylgeranyltransferase complex"/>
    <property type="evidence" value="ECO:0007669"/>
    <property type="project" value="TreeGrafter"/>
</dbReference>
<evidence type="ECO:0000256" key="2">
    <source>
        <dbReference type="ARBA" id="ARBA00012656"/>
    </source>
</evidence>
<evidence type="ECO:0000256" key="5">
    <source>
        <dbReference type="ARBA" id="ARBA00022679"/>
    </source>
</evidence>
<dbReference type="PANTHER" id="PTHR11129">
    <property type="entry name" value="PROTEIN FARNESYLTRANSFERASE ALPHA SUBUNIT/RAB GERANYLGERANYL TRANSFERASE ALPHA SUBUNIT"/>
    <property type="match status" value="1"/>
</dbReference>
<dbReference type="SUPFAM" id="SSF48439">
    <property type="entry name" value="Protein prenylyltransferase"/>
    <property type="match status" value="1"/>
</dbReference>
<feature type="non-terminal residue" evidence="10">
    <location>
        <position position="1"/>
    </location>
</feature>
<dbReference type="EMBL" id="JANBQF010000782">
    <property type="protein sequence ID" value="KAJ1999118.1"/>
    <property type="molecule type" value="Genomic_DNA"/>
</dbReference>
<dbReference type="PANTHER" id="PTHR11129:SF2">
    <property type="entry name" value="GERANYLGERANYL TRANSFERASE TYPE-2 SUBUNIT ALPHA"/>
    <property type="match status" value="1"/>
</dbReference>
<accession>A0A9W8B9M9</accession>
<dbReference type="GO" id="GO:0097354">
    <property type="term" value="P:prenylation"/>
    <property type="evidence" value="ECO:0007669"/>
    <property type="project" value="UniProtKB-UniRule"/>
</dbReference>
<dbReference type="OrthoDB" id="1658at2759"/>